<keyword evidence="1" id="KW-0237">DNA synthesis</keyword>
<dbReference type="SMART" id="SM00278">
    <property type="entry name" value="HhH1"/>
    <property type="match status" value="2"/>
</dbReference>
<dbReference type="InterPro" id="IPR027421">
    <property type="entry name" value="DNA_pol_lamdba_lyase_dom_sf"/>
</dbReference>
<protein>
    <recommendedName>
        <fullName evidence="3">Helix-hairpin-helix DNA-binding motif class 1 domain-containing protein</fullName>
    </recommendedName>
</protein>
<dbReference type="InterPro" id="IPR010996">
    <property type="entry name" value="HHH_MUS81"/>
</dbReference>
<proteinExistence type="predicted"/>
<dbReference type="InterPro" id="IPR003583">
    <property type="entry name" value="Hlx-hairpin-Hlx_DNA-bd_motif"/>
</dbReference>
<dbReference type="PANTHER" id="PTHR11276">
    <property type="entry name" value="DNA POLYMERASE TYPE-X FAMILY MEMBER"/>
    <property type="match status" value="1"/>
</dbReference>
<evidence type="ECO:0000313" key="4">
    <source>
        <dbReference type="EMBL" id="GAI32728.1"/>
    </source>
</evidence>
<reference evidence="4" key="1">
    <citation type="journal article" date="2014" name="Front. Microbiol.">
        <title>High frequency of phylogenetically diverse reductive dehalogenase-homologous genes in deep subseafloor sedimentary metagenomes.</title>
        <authorList>
            <person name="Kawai M."/>
            <person name="Futagami T."/>
            <person name="Toyoda A."/>
            <person name="Takaki Y."/>
            <person name="Nishi S."/>
            <person name="Hori S."/>
            <person name="Arai W."/>
            <person name="Tsubouchi T."/>
            <person name="Morono Y."/>
            <person name="Uchiyama I."/>
            <person name="Ito T."/>
            <person name="Fujiyama A."/>
            <person name="Inagaki F."/>
            <person name="Takami H."/>
        </authorList>
    </citation>
    <scope>NUCLEOTIDE SEQUENCE</scope>
    <source>
        <strain evidence="4">Expedition CK06-06</strain>
    </source>
</reference>
<feature type="domain" description="Helix-hairpin-helix DNA-binding motif class 1" evidence="3">
    <location>
        <begin position="93"/>
        <end position="112"/>
    </location>
</feature>
<evidence type="ECO:0000259" key="3">
    <source>
        <dbReference type="SMART" id="SM00278"/>
    </source>
</evidence>
<evidence type="ECO:0000256" key="1">
    <source>
        <dbReference type="ARBA" id="ARBA00022634"/>
    </source>
</evidence>
<accession>X1MN36</accession>
<dbReference type="SUPFAM" id="SSF47802">
    <property type="entry name" value="DNA polymerase beta, N-terminal domain-like"/>
    <property type="match status" value="1"/>
</dbReference>
<feature type="domain" description="Helix-hairpin-helix DNA-binding motif class 1" evidence="3">
    <location>
        <begin position="53"/>
        <end position="72"/>
    </location>
</feature>
<dbReference type="Pfam" id="PF14716">
    <property type="entry name" value="HHH_8"/>
    <property type="match status" value="1"/>
</dbReference>
<gene>
    <name evidence="4" type="ORF">S06H3_48928</name>
</gene>
<name>X1MN36_9ZZZZ</name>
<comment type="caution">
    <text evidence="4">The sequence shown here is derived from an EMBL/GenBank/DDBJ whole genome shotgun (WGS) entry which is preliminary data.</text>
</comment>
<dbReference type="AlphaFoldDB" id="X1MN36"/>
<dbReference type="GO" id="GO:0006281">
    <property type="term" value="P:DNA repair"/>
    <property type="evidence" value="ECO:0007669"/>
    <property type="project" value="InterPro"/>
</dbReference>
<organism evidence="4">
    <name type="scientific">marine sediment metagenome</name>
    <dbReference type="NCBI Taxonomy" id="412755"/>
    <lineage>
        <taxon>unclassified sequences</taxon>
        <taxon>metagenomes</taxon>
        <taxon>ecological metagenomes</taxon>
    </lineage>
</organism>
<dbReference type="EMBL" id="BARV01030852">
    <property type="protein sequence ID" value="GAI32728.1"/>
    <property type="molecule type" value="Genomic_DNA"/>
</dbReference>
<sequence>MKNQEIASIFYKIADYLEMDEVAFKPYAYRKVAEVLEGMEEDVKEIYKKGGRAALEKIPGVGKNIAEKIEEYLKTGKIKHYEQFKKKTPIDLEEIIGVEGMGPKRAKILYQKLGIIPNFIGGKSIIKRKNSP</sequence>
<dbReference type="InterPro" id="IPR022312">
    <property type="entry name" value="DNA_pol_X"/>
</dbReference>
<dbReference type="GO" id="GO:0003887">
    <property type="term" value="F:DNA-directed DNA polymerase activity"/>
    <property type="evidence" value="ECO:0007669"/>
    <property type="project" value="InterPro"/>
</dbReference>
<feature type="non-terminal residue" evidence="4">
    <location>
        <position position="132"/>
    </location>
</feature>
<dbReference type="PANTHER" id="PTHR11276:SF28">
    <property type="entry name" value="DNA POLYMERASE LAMBDA"/>
    <property type="match status" value="1"/>
</dbReference>
<evidence type="ECO:0000256" key="2">
    <source>
        <dbReference type="ARBA" id="ARBA00022705"/>
    </source>
</evidence>
<dbReference type="Gene3D" id="1.10.150.110">
    <property type="entry name" value="DNA polymerase beta, N-terminal domain-like"/>
    <property type="match status" value="1"/>
</dbReference>
<dbReference type="GO" id="GO:0003677">
    <property type="term" value="F:DNA binding"/>
    <property type="evidence" value="ECO:0007669"/>
    <property type="project" value="InterPro"/>
</dbReference>
<keyword evidence="2" id="KW-0235">DNA replication</keyword>